<accession>A0A9Q2NJ87</accession>
<evidence type="ECO:0000256" key="6">
    <source>
        <dbReference type="ARBA" id="ARBA00022777"/>
    </source>
</evidence>
<comment type="caution">
    <text evidence="11">The sequence shown here is derived from an EMBL/GenBank/DDBJ whole genome shotgun (WGS) entry which is preliminary data.</text>
</comment>
<proteinExistence type="predicted"/>
<evidence type="ECO:0000313" key="12">
    <source>
        <dbReference type="Proteomes" id="UP000809337"/>
    </source>
</evidence>
<reference evidence="11" key="1">
    <citation type="submission" date="2021-01" db="EMBL/GenBank/DDBJ databases">
        <title>Diatom-associated Roseobacters Show Island Model of Population Structure.</title>
        <authorList>
            <person name="Qu L."/>
            <person name="Feng X."/>
            <person name="Chen Y."/>
            <person name="Li L."/>
            <person name="Wang X."/>
            <person name="Hu Z."/>
            <person name="Wang H."/>
            <person name="Luo H."/>
        </authorList>
    </citation>
    <scope>NUCLEOTIDE SEQUENCE</scope>
    <source>
        <strain evidence="11">SM26-45</strain>
    </source>
</reference>
<dbReference type="GO" id="GO:0000155">
    <property type="term" value="F:phosphorelay sensor kinase activity"/>
    <property type="evidence" value="ECO:0007669"/>
    <property type="project" value="InterPro"/>
</dbReference>
<evidence type="ECO:0000256" key="5">
    <source>
        <dbReference type="ARBA" id="ARBA00022741"/>
    </source>
</evidence>
<dbReference type="Gene3D" id="1.10.287.130">
    <property type="match status" value="1"/>
</dbReference>
<keyword evidence="5" id="KW-0547">Nucleotide-binding</keyword>
<dbReference type="AlphaFoldDB" id="A0A9Q2NJ87"/>
<dbReference type="GO" id="GO:0005524">
    <property type="term" value="F:ATP binding"/>
    <property type="evidence" value="ECO:0007669"/>
    <property type="project" value="UniProtKB-KW"/>
</dbReference>
<evidence type="ECO:0000259" key="10">
    <source>
        <dbReference type="PROSITE" id="PS50109"/>
    </source>
</evidence>
<feature type="transmembrane region" description="Helical" evidence="9">
    <location>
        <begin position="44"/>
        <end position="62"/>
    </location>
</feature>
<keyword evidence="8" id="KW-0902">Two-component regulatory system</keyword>
<keyword evidence="3" id="KW-0597">Phosphoprotein</keyword>
<name>A0A9Q2NJ87_9RHOB</name>
<keyword evidence="6" id="KW-0418">Kinase</keyword>
<dbReference type="PANTHER" id="PTHR43065:SF46">
    <property type="entry name" value="C4-DICARBOXYLATE TRANSPORT SENSOR PROTEIN DCTB"/>
    <property type="match status" value="1"/>
</dbReference>
<dbReference type="InterPro" id="IPR036890">
    <property type="entry name" value="HATPase_C_sf"/>
</dbReference>
<sequence>MNPTEEISRLINLEYSDKPEWIARLFGITLGSVLLAQLTHKSPVLLWCVGFALAHLVYYLFLRSNLKSATMRELRIAQTLFLVVLISFVWAPAWMVAQDSRAVSLAGAGLFGCVLVYLIRRNDVSLYVIVSEIVVIWATMTCVLIKVLPDFNGLVSRIGLVVCWMALVSYFAQSMLQSRALKLAEQQARDNASQAQKLAAVGQMAGGVAHDFNNHLTVISGSLELYDDLEDPKGRADCLDAARTAADQAALIVNELLLFARRTPIRLVNLEANAPLIDIDLLARRLLSRDVEMTVGFLQHLTCVQADRRQIVTALLNLIVNANDAMPRGGTVIVRAGLVTISAPLNVAGGHSLQRGRYVSYDVRDTGEGIPAEHLALVVEPFFTTKPEGKGTGLGLAMVLSIAQGLGGGVLIRSGARGTTVSVLLPQVECKEVVGSDGADT</sequence>
<dbReference type="InterPro" id="IPR003594">
    <property type="entry name" value="HATPase_dom"/>
</dbReference>
<dbReference type="InterPro" id="IPR005467">
    <property type="entry name" value="His_kinase_dom"/>
</dbReference>
<dbReference type="PANTHER" id="PTHR43065">
    <property type="entry name" value="SENSOR HISTIDINE KINASE"/>
    <property type="match status" value="1"/>
</dbReference>
<evidence type="ECO:0000256" key="1">
    <source>
        <dbReference type="ARBA" id="ARBA00000085"/>
    </source>
</evidence>
<dbReference type="InterPro" id="IPR003661">
    <property type="entry name" value="HisK_dim/P_dom"/>
</dbReference>
<dbReference type="SUPFAM" id="SSF47384">
    <property type="entry name" value="Homodimeric domain of signal transducing histidine kinase"/>
    <property type="match status" value="1"/>
</dbReference>
<keyword evidence="7" id="KW-0067">ATP-binding</keyword>
<feature type="transmembrane region" description="Helical" evidence="9">
    <location>
        <begin position="74"/>
        <end position="96"/>
    </location>
</feature>
<evidence type="ECO:0000256" key="3">
    <source>
        <dbReference type="ARBA" id="ARBA00022553"/>
    </source>
</evidence>
<dbReference type="EMBL" id="JAFBWN010000008">
    <property type="protein sequence ID" value="MBM2355574.1"/>
    <property type="molecule type" value="Genomic_DNA"/>
</dbReference>
<evidence type="ECO:0000313" key="11">
    <source>
        <dbReference type="EMBL" id="MBM2355574.1"/>
    </source>
</evidence>
<dbReference type="CDD" id="cd00082">
    <property type="entry name" value="HisKA"/>
    <property type="match status" value="1"/>
</dbReference>
<dbReference type="InterPro" id="IPR004358">
    <property type="entry name" value="Sig_transdc_His_kin-like_C"/>
</dbReference>
<evidence type="ECO:0000256" key="7">
    <source>
        <dbReference type="ARBA" id="ARBA00022840"/>
    </source>
</evidence>
<feature type="transmembrane region" description="Helical" evidence="9">
    <location>
        <begin position="126"/>
        <end position="148"/>
    </location>
</feature>
<gene>
    <name evidence="11" type="ORF">JQX14_13565</name>
</gene>
<dbReference type="SMART" id="SM00388">
    <property type="entry name" value="HisKA"/>
    <property type="match status" value="1"/>
</dbReference>
<keyword evidence="4" id="KW-0808">Transferase</keyword>
<dbReference type="Pfam" id="PF00512">
    <property type="entry name" value="HisKA"/>
    <property type="match status" value="1"/>
</dbReference>
<dbReference type="PROSITE" id="PS50109">
    <property type="entry name" value="HIS_KIN"/>
    <property type="match status" value="1"/>
</dbReference>
<dbReference type="SUPFAM" id="SSF55874">
    <property type="entry name" value="ATPase domain of HSP90 chaperone/DNA topoisomerase II/histidine kinase"/>
    <property type="match status" value="1"/>
</dbReference>
<feature type="transmembrane region" description="Helical" evidence="9">
    <location>
        <begin position="154"/>
        <end position="172"/>
    </location>
</feature>
<dbReference type="Proteomes" id="UP000809337">
    <property type="component" value="Unassembled WGS sequence"/>
</dbReference>
<comment type="catalytic activity">
    <reaction evidence="1">
        <text>ATP + protein L-histidine = ADP + protein N-phospho-L-histidine.</text>
        <dbReference type="EC" id="2.7.13.3"/>
    </reaction>
</comment>
<feature type="transmembrane region" description="Helical" evidence="9">
    <location>
        <begin position="102"/>
        <end position="119"/>
    </location>
</feature>
<feature type="transmembrane region" description="Helical" evidence="9">
    <location>
        <begin position="21"/>
        <end position="38"/>
    </location>
</feature>
<keyword evidence="9" id="KW-0472">Membrane</keyword>
<dbReference type="Pfam" id="PF02518">
    <property type="entry name" value="HATPase_c"/>
    <property type="match status" value="1"/>
</dbReference>
<evidence type="ECO:0000256" key="2">
    <source>
        <dbReference type="ARBA" id="ARBA00012438"/>
    </source>
</evidence>
<evidence type="ECO:0000256" key="4">
    <source>
        <dbReference type="ARBA" id="ARBA00022679"/>
    </source>
</evidence>
<protein>
    <recommendedName>
        <fullName evidence="2">histidine kinase</fullName>
        <ecNumber evidence="2">2.7.13.3</ecNumber>
    </recommendedName>
</protein>
<dbReference type="Gene3D" id="3.30.565.10">
    <property type="entry name" value="Histidine kinase-like ATPase, C-terminal domain"/>
    <property type="match status" value="1"/>
</dbReference>
<keyword evidence="9" id="KW-1133">Transmembrane helix</keyword>
<dbReference type="InterPro" id="IPR036097">
    <property type="entry name" value="HisK_dim/P_sf"/>
</dbReference>
<dbReference type="PRINTS" id="PR00344">
    <property type="entry name" value="BCTRLSENSOR"/>
</dbReference>
<keyword evidence="9" id="KW-0812">Transmembrane</keyword>
<evidence type="ECO:0000256" key="9">
    <source>
        <dbReference type="SAM" id="Phobius"/>
    </source>
</evidence>
<organism evidence="11 12">
    <name type="scientific">Pseudosulfitobacter pseudonitzschiae</name>
    <dbReference type="NCBI Taxonomy" id="1402135"/>
    <lineage>
        <taxon>Bacteria</taxon>
        <taxon>Pseudomonadati</taxon>
        <taxon>Pseudomonadota</taxon>
        <taxon>Alphaproteobacteria</taxon>
        <taxon>Rhodobacterales</taxon>
        <taxon>Roseobacteraceae</taxon>
        <taxon>Pseudosulfitobacter</taxon>
    </lineage>
</organism>
<feature type="domain" description="Histidine kinase" evidence="10">
    <location>
        <begin position="207"/>
        <end position="429"/>
    </location>
</feature>
<dbReference type="SMART" id="SM00387">
    <property type="entry name" value="HATPase_c"/>
    <property type="match status" value="1"/>
</dbReference>
<evidence type="ECO:0000256" key="8">
    <source>
        <dbReference type="ARBA" id="ARBA00023012"/>
    </source>
</evidence>
<dbReference type="EC" id="2.7.13.3" evidence="2"/>